<organism evidence="2 3">
    <name type="scientific">Rhodonellum psychrophilum GCM71 = DSM 17998</name>
    <dbReference type="NCBI Taxonomy" id="1123057"/>
    <lineage>
        <taxon>Bacteria</taxon>
        <taxon>Pseudomonadati</taxon>
        <taxon>Bacteroidota</taxon>
        <taxon>Cytophagia</taxon>
        <taxon>Cytophagales</taxon>
        <taxon>Cytophagaceae</taxon>
        <taxon>Rhodonellum</taxon>
    </lineage>
</organism>
<gene>
    <name evidence="2" type="ORF">P872_08465</name>
</gene>
<reference evidence="2 3" key="1">
    <citation type="journal article" date="2013" name="Genome Announc.">
        <title>Draft Genome Sequence of the Psychrophilic and Alkaliphilic Rhodonellum psychrophilum Strain GCM71T.</title>
        <authorList>
            <person name="Hauptmann A.L."/>
            <person name="Glaring M.A."/>
            <person name="Hallin P.F."/>
            <person name="Prieme A."/>
            <person name="Stougaard P."/>
        </authorList>
    </citation>
    <scope>NUCLEOTIDE SEQUENCE [LARGE SCALE GENOMIC DNA]</scope>
    <source>
        <strain evidence="2 3">GCM71</strain>
    </source>
</reference>
<evidence type="ECO:0000313" key="2">
    <source>
        <dbReference type="EMBL" id="ERM82093.1"/>
    </source>
</evidence>
<evidence type="ECO:0008006" key="4">
    <source>
        <dbReference type="Google" id="ProtNLM"/>
    </source>
</evidence>
<dbReference type="eggNOG" id="ENOG5033S2U">
    <property type="taxonomic scope" value="Bacteria"/>
</dbReference>
<evidence type="ECO:0000256" key="1">
    <source>
        <dbReference type="SAM" id="SignalP"/>
    </source>
</evidence>
<dbReference type="Proteomes" id="UP000016843">
    <property type="component" value="Unassembled WGS sequence"/>
</dbReference>
<sequence length="198" mass="22219">MNYKINDMKKIALVLLIFVLSLPAMAQEKLPTQSIFLELGGAGLPYSFNYDFRFDKTKMDSWGMRVGAGGYAFAGGDSFFSLPIQVNRLYGKGPHYFELGGGFTFMAFNSDTFSYCQSGTYDNNTGMFICDKQFTSRSDRTEFILEIDGSPNVMGTLNLGYRRIPVDGGFTWRVNLNPIFNSNGFWPLWVGVGFGYAF</sequence>
<proteinExistence type="predicted"/>
<feature type="signal peptide" evidence="1">
    <location>
        <begin position="1"/>
        <end position="26"/>
    </location>
</feature>
<dbReference type="AlphaFoldDB" id="U5BW40"/>
<keyword evidence="3" id="KW-1185">Reference proteome</keyword>
<comment type="caution">
    <text evidence="2">The sequence shown here is derived from an EMBL/GenBank/DDBJ whole genome shotgun (WGS) entry which is preliminary data.</text>
</comment>
<name>U5BW40_9BACT</name>
<accession>U5BW40</accession>
<feature type="chain" id="PRO_5004657721" description="Outer membrane protein beta-barrel domain-containing protein" evidence="1">
    <location>
        <begin position="27"/>
        <end position="198"/>
    </location>
</feature>
<dbReference type="PATRIC" id="fig|1123057.7.peg.3014"/>
<protein>
    <recommendedName>
        <fullName evidence="4">Outer membrane protein beta-barrel domain-containing protein</fullName>
    </recommendedName>
</protein>
<evidence type="ECO:0000313" key="3">
    <source>
        <dbReference type="Proteomes" id="UP000016843"/>
    </source>
</evidence>
<dbReference type="EMBL" id="AWXR01000033">
    <property type="protein sequence ID" value="ERM82093.1"/>
    <property type="molecule type" value="Genomic_DNA"/>
</dbReference>
<keyword evidence="1" id="KW-0732">Signal</keyword>